<keyword evidence="5" id="KW-0472">Membrane</keyword>
<reference evidence="8 9" key="1">
    <citation type="journal article" date="2013" name="BMC Genomics">
        <title>Reconstruction of the lipid metabolism for the microalga Monoraphidium neglectum from its genome sequence reveals characteristics suitable for biofuel production.</title>
        <authorList>
            <person name="Bogen C."/>
            <person name="Al-Dilaimi A."/>
            <person name="Albersmeier A."/>
            <person name="Wichmann J."/>
            <person name="Grundmann M."/>
            <person name="Rupp O."/>
            <person name="Lauersen K.J."/>
            <person name="Blifernez-Klassen O."/>
            <person name="Kalinowski J."/>
            <person name="Goesmann A."/>
            <person name="Mussgnug J.H."/>
            <person name="Kruse O."/>
        </authorList>
    </citation>
    <scope>NUCLEOTIDE SEQUENCE [LARGE SCALE GENOMIC DNA]</scope>
    <source>
        <strain evidence="8 9">SAG 48.87</strain>
    </source>
</reference>
<evidence type="ECO:0000256" key="3">
    <source>
        <dbReference type="ARBA" id="ARBA00023055"/>
    </source>
</evidence>
<feature type="domain" description="SMP-LTD" evidence="7">
    <location>
        <begin position="1"/>
        <end position="161"/>
    </location>
</feature>
<dbReference type="PROSITE" id="PS50004">
    <property type="entry name" value="C2"/>
    <property type="match status" value="1"/>
</dbReference>
<dbReference type="GO" id="GO:0005783">
    <property type="term" value="C:endoplasmic reticulum"/>
    <property type="evidence" value="ECO:0007669"/>
    <property type="project" value="TreeGrafter"/>
</dbReference>
<evidence type="ECO:0000259" key="7">
    <source>
        <dbReference type="PROSITE" id="PS51847"/>
    </source>
</evidence>
<keyword evidence="9" id="KW-1185">Reference proteome</keyword>
<dbReference type="PANTHER" id="PTHR10774:SF190">
    <property type="entry name" value="C2 CALCIUM_LIPID-BINDING ENDONUCLEASE_EXONUCLEASE_PHOSPHATASE-RELATED"/>
    <property type="match status" value="1"/>
</dbReference>
<evidence type="ECO:0000256" key="2">
    <source>
        <dbReference type="ARBA" id="ARBA00022448"/>
    </source>
</evidence>
<comment type="subcellular location">
    <subcellularLocation>
        <location evidence="1">Membrane</location>
    </subcellularLocation>
</comment>
<dbReference type="SUPFAM" id="SSF49562">
    <property type="entry name" value="C2 domain (Calcium/lipid-binding domain, CaLB)"/>
    <property type="match status" value="1"/>
</dbReference>
<accession>A0A0D2LIL6</accession>
<dbReference type="PROSITE" id="PS51847">
    <property type="entry name" value="SMP"/>
    <property type="match status" value="1"/>
</dbReference>
<dbReference type="GO" id="GO:0016020">
    <property type="term" value="C:membrane"/>
    <property type="evidence" value="ECO:0007669"/>
    <property type="project" value="UniProtKB-SubCell"/>
</dbReference>
<dbReference type="RefSeq" id="XP_013890879.1">
    <property type="nucleotide sequence ID" value="XM_014035425.1"/>
</dbReference>
<dbReference type="EMBL" id="KK106201">
    <property type="protein sequence ID" value="KIY91859.1"/>
    <property type="molecule type" value="Genomic_DNA"/>
</dbReference>
<keyword evidence="4" id="KW-0446">Lipid-binding</keyword>
<dbReference type="PANTHER" id="PTHR10774">
    <property type="entry name" value="EXTENDED SYNAPTOTAGMIN-RELATED"/>
    <property type="match status" value="1"/>
</dbReference>
<dbReference type="Gene3D" id="2.60.40.150">
    <property type="entry name" value="C2 domain"/>
    <property type="match status" value="1"/>
</dbReference>
<proteinExistence type="predicted"/>
<sequence length="249" mass="27450">MRGHKQGPSPGSPPGVIKKIYFQELTFGDAPFRVEGITVKEEKDEIDMEVDVRWSGDANIALGIELPVGGDLTRLNPKVTDIVFVATIKIILKPLVRAIPGFAAVAVALRSPPIINYRLNFGSVPGGSTITSPITGAVNFIVKEGLVSMLLWPKRFTIPLLSSNGFLPLNDPAIDLEVERLMGRVRGVVRVNVIRAKGLKSYDTLTGKSDPLVEVYTTPNFKYETRHINNSLEPVWNETFYLPVLEKDQ</sequence>
<gene>
    <name evidence="8" type="ORF">MNEG_16104</name>
</gene>
<dbReference type="KEGG" id="mng:MNEG_16104"/>
<dbReference type="OrthoDB" id="566659at2759"/>
<feature type="domain" description="C2" evidence="6">
    <location>
        <begin position="168"/>
        <end position="249"/>
    </location>
</feature>
<dbReference type="InterPro" id="IPR031468">
    <property type="entry name" value="SMP_LBD"/>
</dbReference>
<dbReference type="Pfam" id="PF00168">
    <property type="entry name" value="C2"/>
    <property type="match status" value="1"/>
</dbReference>
<feature type="non-terminal residue" evidence="8">
    <location>
        <position position="249"/>
    </location>
</feature>
<organism evidence="8 9">
    <name type="scientific">Monoraphidium neglectum</name>
    <dbReference type="NCBI Taxonomy" id="145388"/>
    <lineage>
        <taxon>Eukaryota</taxon>
        <taxon>Viridiplantae</taxon>
        <taxon>Chlorophyta</taxon>
        <taxon>core chlorophytes</taxon>
        <taxon>Chlorophyceae</taxon>
        <taxon>CS clade</taxon>
        <taxon>Sphaeropleales</taxon>
        <taxon>Selenastraceae</taxon>
        <taxon>Monoraphidium</taxon>
    </lineage>
</organism>
<evidence type="ECO:0000313" key="8">
    <source>
        <dbReference type="EMBL" id="KIY91859.1"/>
    </source>
</evidence>
<evidence type="ECO:0000256" key="4">
    <source>
        <dbReference type="ARBA" id="ARBA00023121"/>
    </source>
</evidence>
<evidence type="ECO:0000256" key="1">
    <source>
        <dbReference type="ARBA" id="ARBA00004370"/>
    </source>
</evidence>
<dbReference type="InterPro" id="IPR000008">
    <property type="entry name" value="C2_dom"/>
</dbReference>
<evidence type="ECO:0000259" key="6">
    <source>
        <dbReference type="PROSITE" id="PS50004"/>
    </source>
</evidence>
<evidence type="ECO:0000313" key="9">
    <source>
        <dbReference type="Proteomes" id="UP000054498"/>
    </source>
</evidence>
<keyword evidence="3" id="KW-0445">Lipid transport</keyword>
<protein>
    <submittedName>
        <fullName evidence="8">Uncharacterized protein</fullName>
    </submittedName>
</protein>
<evidence type="ECO:0000256" key="5">
    <source>
        <dbReference type="ARBA" id="ARBA00023136"/>
    </source>
</evidence>
<dbReference type="GeneID" id="25733831"/>
<keyword evidence="2" id="KW-0813">Transport</keyword>
<name>A0A0D2LIL6_9CHLO</name>
<dbReference type="Proteomes" id="UP000054498">
    <property type="component" value="Unassembled WGS sequence"/>
</dbReference>
<dbReference type="InterPro" id="IPR045050">
    <property type="entry name" value="Synaptotagmin_plant"/>
</dbReference>
<dbReference type="GO" id="GO:0008289">
    <property type="term" value="F:lipid binding"/>
    <property type="evidence" value="ECO:0007669"/>
    <property type="project" value="UniProtKB-KW"/>
</dbReference>
<dbReference type="AlphaFoldDB" id="A0A0D2LIL6"/>
<dbReference type="InterPro" id="IPR035892">
    <property type="entry name" value="C2_domain_sf"/>
</dbReference>
<dbReference type="GO" id="GO:0006869">
    <property type="term" value="P:lipid transport"/>
    <property type="evidence" value="ECO:0007669"/>
    <property type="project" value="UniProtKB-KW"/>
</dbReference>